<evidence type="ECO:0000313" key="9">
    <source>
        <dbReference type="EMBL" id="WVY90793.1"/>
    </source>
</evidence>
<keyword evidence="10" id="KW-1185">Reference proteome</keyword>
<evidence type="ECO:0000256" key="6">
    <source>
        <dbReference type="ARBA" id="ARBA00023136"/>
    </source>
</evidence>
<sequence length="453" mass="50850">MFTHTLYLTPSILYKLTLSFHQQSSIPSNKQTLSSSFSSTTPNHFLDLSCFFLSFFFFSQVPWFQLLYHITNMHNLDKPQIDDENKLLTPSFSTTLLDQIYRSIDEGERKNGETKFYRHTTMSTTKKQSSRGNSKSMDADRKYVGAKTDKNKVHRDEDALFFSSTSVSSDSSFGFSSSDNESISRESCLAPRARLVGGSASFRSERYGIRVFEGLCRNSHTSEERHVAVRDEEMLIKSKSRALKIYNNLKKVKQPISPGGRVTSFLNSLFANTKKTSSRSCGEVQHTSPSSSSSSSSSSSTSSSSYYSSTCSSASSLSRSCLSKTMSSGRERMRSGVKQTVRFYPVSVIVGEDSRPCGHKRLCEEEEASRGFLREYRQNPKKNNDLVLKELSSRSKVDYDDDDDDDASSYASSDLFELDHLAVFGSERYCEELPVYETTHVGTNRAIANGLIV</sequence>
<evidence type="ECO:0000313" key="10">
    <source>
        <dbReference type="Proteomes" id="UP001374535"/>
    </source>
</evidence>
<proteinExistence type="inferred from homology"/>
<keyword evidence="6" id="KW-0472">Membrane</keyword>
<comment type="similarity">
    <text evidence="3">Belongs to the BIG GRAIN 1 (BG1) plant protein family.</text>
</comment>
<comment type="subcellular location">
    <subcellularLocation>
        <location evidence="2">Cell membrane</location>
    </subcellularLocation>
</comment>
<evidence type="ECO:0008006" key="11">
    <source>
        <dbReference type="Google" id="ProtNLM"/>
    </source>
</evidence>
<gene>
    <name evidence="9" type="ORF">V8G54_036307</name>
</gene>
<dbReference type="AlphaFoldDB" id="A0AAQ3RFC2"/>
<dbReference type="Proteomes" id="UP001374535">
    <property type="component" value="Chromosome 11"/>
</dbReference>
<dbReference type="EMBL" id="CP144690">
    <property type="protein sequence ID" value="WVY90793.1"/>
    <property type="molecule type" value="Genomic_DNA"/>
</dbReference>
<name>A0AAQ3RFC2_VIGMU</name>
<evidence type="ECO:0000256" key="2">
    <source>
        <dbReference type="ARBA" id="ARBA00004236"/>
    </source>
</evidence>
<feature type="region of interest" description="Disordered" evidence="8">
    <location>
        <begin position="277"/>
        <end position="301"/>
    </location>
</feature>
<evidence type="ECO:0000256" key="3">
    <source>
        <dbReference type="ARBA" id="ARBA00010067"/>
    </source>
</evidence>
<evidence type="ECO:0000256" key="5">
    <source>
        <dbReference type="ARBA" id="ARBA00022475"/>
    </source>
</evidence>
<evidence type="ECO:0000256" key="8">
    <source>
        <dbReference type="SAM" id="MobiDB-lite"/>
    </source>
</evidence>
<dbReference type="GO" id="GO:0009734">
    <property type="term" value="P:auxin-activated signaling pathway"/>
    <property type="evidence" value="ECO:0007669"/>
    <property type="project" value="UniProtKB-KW"/>
</dbReference>
<accession>A0AAQ3RFC2</accession>
<feature type="compositionally biased region" description="Polar residues" evidence="8">
    <location>
        <begin position="120"/>
        <end position="136"/>
    </location>
</feature>
<evidence type="ECO:0000256" key="1">
    <source>
        <dbReference type="ARBA" id="ARBA00002281"/>
    </source>
</evidence>
<organism evidence="9 10">
    <name type="scientific">Vigna mungo</name>
    <name type="common">Black gram</name>
    <name type="synonym">Phaseolus mungo</name>
    <dbReference type="NCBI Taxonomy" id="3915"/>
    <lineage>
        <taxon>Eukaryota</taxon>
        <taxon>Viridiplantae</taxon>
        <taxon>Streptophyta</taxon>
        <taxon>Embryophyta</taxon>
        <taxon>Tracheophyta</taxon>
        <taxon>Spermatophyta</taxon>
        <taxon>Magnoliopsida</taxon>
        <taxon>eudicotyledons</taxon>
        <taxon>Gunneridae</taxon>
        <taxon>Pentapetalae</taxon>
        <taxon>rosids</taxon>
        <taxon>fabids</taxon>
        <taxon>Fabales</taxon>
        <taxon>Fabaceae</taxon>
        <taxon>Papilionoideae</taxon>
        <taxon>50 kb inversion clade</taxon>
        <taxon>NPAAA clade</taxon>
        <taxon>indigoferoid/millettioid clade</taxon>
        <taxon>Phaseoleae</taxon>
        <taxon>Vigna</taxon>
    </lineage>
</organism>
<keyword evidence="5" id="KW-1003">Cell membrane</keyword>
<reference evidence="9 10" key="1">
    <citation type="journal article" date="2023" name="Life. Sci Alliance">
        <title>Evolutionary insights into 3D genome organization and epigenetic landscape of Vigna mungo.</title>
        <authorList>
            <person name="Junaid A."/>
            <person name="Singh B."/>
            <person name="Bhatia S."/>
        </authorList>
    </citation>
    <scope>NUCLEOTIDE SEQUENCE [LARGE SCALE GENOMIC DNA]</scope>
    <source>
        <strain evidence="9">Urdbean</strain>
    </source>
</reference>
<feature type="compositionally biased region" description="Low complexity" evidence="8">
    <location>
        <begin position="287"/>
        <end position="301"/>
    </location>
</feature>
<evidence type="ECO:0000256" key="4">
    <source>
        <dbReference type="ARBA" id="ARBA00022448"/>
    </source>
</evidence>
<comment type="function">
    <text evidence="1">Involved in auxin transport. Regulator of the auxin signaling pathway.</text>
</comment>
<dbReference type="InterPro" id="IPR039621">
    <property type="entry name" value="BG1-like"/>
</dbReference>
<keyword evidence="4" id="KW-0813">Transport</keyword>
<dbReference type="PANTHER" id="PTHR33541">
    <property type="entry name" value="PROTEIN BIG GRAIN 1-LIKE A-RELATED"/>
    <property type="match status" value="1"/>
</dbReference>
<dbReference type="GO" id="GO:0005886">
    <property type="term" value="C:plasma membrane"/>
    <property type="evidence" value="ECO:0007669"/>
    <property type="project" value="UniProtKB-SubCell"/>
</dbReference>
<protein>
    <recommendedName>
        <fullName evidence="11">Protein BIG GRAIN 1-like B</fullName>
    </recommendedName>
</protein>
<keyword evidence="7" id="KW-0927">Auxin signaling pathway</keyword>
<evidence type="ECO:0000256" key="7">
    <source>
        <dbReference type="ARBA" id="ARBA00023294"/>
    </source>
</evidence>
<feature type="region of interest" description="Disordered" evidence="8">
    <location>
        <begin position="112"/>
        <end position="148"/>
    </location>
</feature>
<dbReference type="PANTHER" id="PTHR33541:SF12">
    <property type="entry name" value="PROTEIN BIG GRAIN 1-LIKE A"/>
    <property type="match status" value="1"/>
</dbReference>
<feature type="compositionally biased region" description="Basic and acidic residues" evidence="8">
    <location>
        <begin position="137"/>
        <end position="148"/>
    </location>
</feature>